<proteinExistence type="predicted"/>
<accession>A0ABT0YEV6</accession>
<reference evidence="2 3" key="1">
    <citation type="submission" date="2022-06" db="EMBL/GenBank/DDBJ databases">
        <title>Actinoplanes abujensis sp. nov., isolated from Nigerian arid soil.</title>
        <authorList>
            <person name="Ding P."/>
        </authorList>
    </citation>
    <scope>NUCLEOTIDE SEQUENCE [LARGE SCALE GENOMIC DNA]</scope>
    <source>
        <strain evidence="3">TRM88002</strain>
    </source>
</reference>
<evidence type="ECO:0000313" key="2">
    <source>
        <dbReference type="EMBL" id="MCM4084583.1"/>
    </source>
</evidence>
<keyword evidence="3" id="KW-1185">Reference proteome</keyword>
<feature type="compositionally biased region" description="Acidic residues" evidence="1">
    <location>
        <begin position="66"/>
        <end position="83"/>
    </location>
</feature>
<dbReference type="RefSeq" id="WP_251804329.1">
    <property type="nucleotide sequence ID" value="NZ_JAMQOL010000079.1"/>
</dbReference>
<protein>
    <submittedName>
        <fullName evidence="2">Uncharacterized protein</fullName>
    </submittedName>
</protein>
<gene>
    <name evidence="2" type="ORF">LXN57_44330</name>
</gene>
<organism evidence="2 3">
    <name type="scientific">Paractinoplanes hotanensis</name>
    <dbReference type="NCBI Taxonomy" id="2906497"/>
    <lineage>
        <taxon>Bacteria</taxon>
        <taxon>Bacillati</taxon>
        <taxon>Actinomycetota</taxon>
        <taxon>Actinomycetes</taxon>
        <taxon>Micromonosporales</taxon>
        <taxon>Micromonosporaceae</taxon>
        <taxon>Paractinoplanes</taxon>
    </lineage>
</organism>
<evidence type="ECO:0000313" key="3">
    <source>
        <dbReference type="Proteomes" id="UP001523216"/>
    </source>
</evidence>
<dbReference type="EMBL" id="JAMQOL010000079">
    <property type="protein sequence ID" value="MCM4084583.1"/>
    <property type="molecule type" value="Genomic_DNA"/>
</dbReference>
<evidence type="ECO:0000256" key="1">
    <source>
        <dbReference type="SAM" id="MobiDB-lite"/>
    </source>
</evidence>
<dbReference type="Proteomes" id="UP001523216">
    <property type="component" value="Unassembled WGS sequence"/>
</dbReference>
<comment type="caution">
    <text evidence="2">The sequence shown here is derived from an EMBL/GenBank/DDBJ whole genome shotgun (WGS) entry which is preliminary data.</text>
</comment>
<feature type="region of interest" description="Disordered" evidence="1">
    <location>
        <begin position="62"/>
        <end position="109"/>
    </location>
</feature>
<name>A0ABT0YEV6_9ACTN</name>
<sequence>MNAEVLGQITWGRTNGEIAAALFVAGPRAGHTSATRSAILSGGGIQAASYAIKQGLTRREVTTMDDAPDDEPDADETTYEVDGDTIMSDASLESDVDEPGSSEWRRDED</sequence>